<dbReference type="RefSeq" id="WP_145354404.1">
    <property type="nucleotide sequence ID" value="NZ_CP036262.1"/>
</dbReference>
<protein>
    <submittedName>
        <fullName evidence="3">D-beta-hydroxybutyrate dehydrogenase</fullName>
        <ecNumber evidence="3">1.1.1.30</ecNumber>
    </submittedName>
</protein>
<sequence length="257" mass="27840">MPQHASRTALITGAASGIGADLAKCFYAAGYKLVLTDRNPPDFLDDFSARSDEVHFVQADLSTESGCEQIVQQGLQQFAAIDVLINNAGFQHICPLESFPLDVWHRMFAVMLTAPLRLTQLVWPGMKHKQWGRIVNIGSIHSQVASPHKVGYTSMKHGLIGLTKTAALEGGPEGITVNAICPAYVRTPLVEQQIAAQAETRGIRPDAVESEVFLKSAATGQMIAPQEISSLVLYLCSEHARSVTGANWNIDCGWTAQ</sequence>
<dbReference type="GO" id="GO:0003858">
    <property type="term" value="F:3-hydroxybutyrate dehydrogenase activity"/>
    <property type="evidence" value="ECO:0007669"/>
    <property type="project" value="UniProtKB-EC"/>
</dbReference>
<dbReference type="InterPro" id="IPR050259">
    <property type="entry name" value="SDR"/>
</dbReference>
<evidence type="ECO:0000256" key="1">
    <source>
        <dbReference type="ARBA" id="ARBA00006484"/>
    </source>
</evidence>
<dbReference type="Gene3D" id="3.40.50.720">
    <property type="entry name" value="NAD(P)-binding Rossmann-like Domain"/>
    <property type="match status" value="1"/>
</dbReference>
<dbReference type="Pfam" id="PF00106">
    <property type="entry name" value="adh_short"/>
    <property type="match status" value="1"/>
</dbReference>
<dbReference type="NCBIfam" id="NF009093">
    <property type="entry name" value="PRK12429.1"/>
    <property type="match status" value="1"/>
</dbReference>
<evidence type="ECO:0000256" key="2">
    <source>
        <dbReference type="RuleBase" id="RU000363"/>
    </source>
</evidence>
<dbReference type="InterPro" id="IPR036291">
    <property type="entry name" value="NAD(P)-bd_dom_sf"/>
</dbReference>
<dbReference type="EMBL" id="CP036262">
    <property type="protein sequence ID" value="QDS96231.1"/>
    <property type="molecule type" value="Genomic_DNA"/>
</dbReference>
<evidence type="ECO:0000313" key="3">
    <source>
        <dbReference type="EMBL" id="QDS96231.1"/>
    </source>
</evidence>
<dbReference type="AlphaFoldDB" id="A0A517MMY1"/>
<name>A0A517MMY1_9BACT</name>
<comment type="similarity">
    <text evidence="1 2">Belongs to the short-chain dehydrogenases/reductases (SDR) family.</text>
</comment>
<dbReference type="PRINTS" id="PR00081">
    <property type="entry name" value="GDHRDH"/>
</dbReference>
<reference evidence="3 4" key="1">
    <citation type="submission" date="2019-02" db="EMBL/GenBank/DDBJ databases">
        <title>Deep-cultivation of Planctomycetes and their phenomic and genomic characterization uncovers novel biology.</title>
        <authorList>
            <person name="Wiegand S."/>
            <person name="Jogler M."/>
            <person name="Boedeker C."/>
            <person name="Pinto D."/>
            <person name="Vollmers J."/>
            <person name="Rivas-Marin E."/>
            <person name="Kohn T."/>
            <person name="Peeters S.H."/>
            <person name="Heuer A."/>
            <person name="Rast P."/>
            <person name="Oberbeckmann S."/>
            <person name="Bunk B."/>
            <person name="Jeske O."/>
            <person name="Meyerdierks A."/>
            <person name="Storesund J.E."/>
            <person name="Kallscheuer N."/>
            <person name="Luecker S."/>
            <person name="Lage O.M."/>
            <person name="Pohl T."/>
            <person name="Merkel B.J."/>
            <person name="Hornburger P."/>
            <person name="Mueller R.-W."/>
            <person name="Bruemmer F."/>
            <person name="Labrenz M."/>
            <person name="Spormann A.M."/>
            <person name="Op den Camp H."/>
            <person name="Overmann J."/>
            <person name="Amann R."/>
            <person name="Jetten M.S.M."/>
            <person name="Mascher T."/>
            <person name="Medema M.H."/>
            <person name="Devos D.P."/>
            <person name="Kaster A.-K."/>
            <person name="Ovreas L."/>
            <person name="Rohde M."/>
            <person name="Galperin M.Y."/>
            <person name="Jogler C."/>
        </authorList>
    </citation>
    <scope>NUCLEOTIDE SEQUENCE [LARGE SCALE GENOMIC DNA]</scope>
    <source>
        <strain evidence="3 4">FF011L</strain>
    </source>
</reference>
<gene>
    <name evidence="3" type="primary">bdhA</name>
    <name evidence="3" type="ORF">FF011L_50390</name>
</gene>
<dbReference type="PANTHER" id="PTHR42879">
    <property type="entry name" value="3-OXOACYL-(ACYL-CARRIER-PROTEIN) REDUCTASE"/>
    <property type="match status" value="1"/>
</dbReference>
<accession>A0A517MMY1</accession>
<dbReference type="Proteomes" id="UP000320672">
    <property type="component" value="Chromosome"/>
</dbReference>
<dbReference type="EC" id="1.1.1.30" evidence="3"/>
<organism evidence="3 4">
    <name type="scientific">Roseimaritima multifibrata</name>
    <dbReference type="NCBI Taxonomy" id="1930274"/>
    <lineage>
        <taxon>Bacteria</taxon>
        <taxon>Pseudomonadati</taxon>
        <taxon>Planctomycetota</taxon>
        <taxon>Planctomycetia</taxon>
        <taxon>Pirellulales</taxon>
        <taxon>Pirellulaceae</taxon>
        <taxon>Roseimaritima</taxon>
    </lineage>
</organism>
<evidence type="ECO:0000313" key="4">
    <source>
        <dbReference type="Proteomes" id="UP000320672"/>
    </source>
</evidence>
<keyword evidence="3" id="KW-0560">Oxidoreductase</keyword>
<dbReference type="PANTHER" id="PTHR42879:SF2">
    <property type="entry name" value="3-OXOACYL-[ACYL-CARRIER-PROTEIN] REDUCTASE FABG"/>
    <property type="match status" value="1"/>
</dbReference>
<keyword evidence="4" id="KW-1185">Reference proteome</keyword>
<dbReference type="PRINTS" id="PR00080">
    <property type="entry name" value="SDRFAMILY"/>
</dbReference>
<dbReference type="SUPFAM" id="SSF51735">
    <property type="entry name" value="NAD(P)-binding Rossmann-fold domains"/>
    <property type="match status" value="1"/>
</dbReference>
<dbReference type="FunFam" id="3.40.50.720:FF:000084">
    <property type="entry name" value="Short-chain dehydrogenase reductase"/>
    <property type="match status" value="1"/>
</dbReference>
<dbReference type="KEGG" id="rml:FF011L_50390"/>
<dbReference type="OrthoDB" id="9803333at2"/>
<dbReference type="InterPro" id="IPR002347">
    <property type="entry name" value="SDR_fam"/>
</dbReference>
<proteinExistence type="inferred from homology"/>